<feature type="compositionally biased region" description="Polar residues" evidence="1">
    <location>
        <begin position="329"/>
        <end position="342"/>
    </location>
</feature>
<evidence type="ECO:0000313" key="2">
    <source>
        <dbReference type="EMBL" id="KAK8100166.1"/>
    </source>
</evidence>
<sequence>MTAPGASAESFRENIQAVVVECVGEKLRRQDLETFEQELDEALRDIPRTVKCLAWFAEQKRLYDAKCREYLELVRPELHRAIDTLIDKLENELATSQKDGQREATSLRTPQTPRTASNAFSAPSAPSSTFGPSQPRAPEAAMDALSGIVSSSSRSATMQAEDPRTASHTDDVEDLFGENGEDEGSPAPLRACADILSPANDAPGASKRRTGDEATREESNKRRRRSLPSNNDASAGDARTTNLKPIKLADVKPDECIFRYKELPGYYVLRCNKAVCKDKHRTKDIYYFRAHPFQWSRAVNHFGGENHGIKKEDLMMKKYAREVSDATEECTSSIPRTPSANVGPQVPRGRHCNAKSRQPTTPKTPNSELPGPSDAAAIERPTARAPLTPASPSNNNSRDKGKQRASSIVLGFGEDDDDSSFNGDPNEGLQSSGSTVAEELSRSQPYPTRSRGSVPDMDIEMVEIEDEEESDGGGFDPEFPPIANWSKIPRRFAPS</sequence>
<feature type="compositionally biased region" description="Polar residues" evidence="1">
    <location>
        <begin position="94"/>
        <end position="114"/>
    </location>
</feature>
<evidence type="ECO:0000313" key="3">
    <source>
        <dbReference type="Proteomes" id="UP001392437"/>
    </source>
</evidence>
<feature type="region of interest" description="Disordered" evidence="1">
    <location>
        <begin position="94"/>
        <end position="239"/>
    </location>
</feature>
<feature type="compositionally biased region" description="Acidic residues" evidence="1">
    <location>
        <begin position="457"/>
        <end position="471"/>
    </location>
</feature>
<dbReference type="AlphaFoldDB" id="A0AAW0QEQ0"/>
<feature type="compositionally biased region" description="Polar residues" evidence="1">
    <location>
        <begin position="355"/>
        <end position="367"/>
    </location>
</feature>
<dbReference type="EMBL" id="JAQQWP010000009">
    <property type="protein sequence ID" value="KAK8100166.1"/>
    <property type="molecule type" value="Genomic_DNA"/>
</dbReference>
<feature type="compositionally biased region" description="Basic and acidic residues" evidence="1">
    <location>
        <begin position="209"/>
        <end position="220"/>
    </location>
</feature>
<evidence type="ECO:0000256" key="1">
    <source>
        <dbReference type="SAM" id="MobiDB-lite"/>
    </source>
</evidence>
<feature type="compositionally biased region" description="Basic and acidic residues" evidence="1">
    <location>
        <begin position="161"/>
        <end position="170"/>
    </location>
</feature>
<feature type="compositionally biased region" description="Acidic residues" evidence="1">
    <location>
        <begin position="171"/>
        <end position="184"/>
    </location>
</feature>
<feature type="compositionally biased region" description="Polar residues" evidence="1">
    <location>
        <begin position="148"/>
        <end position="158"/>
    </location>
</feature>
<proteinExistence type="predicted"/>
<organism evidence="2 3">
    <name type="scientific">Apiospora kogelbergensis</name>
    <dbReference type="NCBI Taxonomy" id="1337665"/>
    <lineage>
        <taxon>Eukaryota</taxon>
        <taxon>Fungi</taxon>
        <taxon>Dikarya</taxon>
        <taxon>Ascomycota</taxon>
        <taxon>Pezizomycotina</taxon>
        <taxon>Sordariomycetes</taxon>
        <taxon>Xylariomycetidae</taxon>
        <taxon>Amphisphaeriales</taxon>
        <taxon>Apiosporaceae</taxon>
        <taxon>Apiospora</taxon>
    </lineage>
</organism>
<name>A0AAW0QEQ0_9PEZI</name>
<feature type="compositionally biased region" description="Low complexity" evidence="1">
    <location>
        <begin position="115"/>
        <end position="133"/>
    </location>
</feature>
<dbReference type="Proteomes" id="UP001392437">
    <property type="component" value="Unassembled WGS sequence"/>
</dbReference>
<feature type="region of interest" description="Disordered" evidence="1">
    <location>
        <begin position="328"/>
        <end position="495"/>
    </location>
</feature>
<protein>
    <submittedName>
        <fullName evidence="2">Uncharacterized protein</fullName>
    </submittedName>
</protein>
<reference evidence="2 3" key="1">
    <citation type="submission" date="2023-01" db="EMBL/GenBank/DDBJ databases">
        <title>Analysis of 21 Apiospora genomes using comparative genomics revels a genus with tremendous synthesis potential of carbohydrate active enzymes and secondary metabolites.</title>
        <authorList>
            <person name="Sorensen T."/>
        </authorList>
    </citation>
    <scope>NUCLEOTIDE SEQUENCE [LARGE SCALE GENOMIC DNA]</scope>
    <source>
        <strain evidence="2 3">CBS 117206</strain>
    </source>
</reference>
<accession>A0AAW0QEQ0</accession>
<gene>
    <name evidence="2" type="ORF">PG999_010540</name>
</gene>
<comment type="caution">
    <text evidence="2">The sequence shown here is derived from an EMBL/GenBank/DDBJ whole genome shotgun (WGS) entry which is preliminary data.</text>
</comment>
<feature type="compositionally biased region" description="Polar residues" evidence="1">
    <location>
        <begin position="227"/>
        <end position="239"/>
    </location>
</feature>
<keyword evidence="3" id="KW-1185">Reference proteome</keyword>
<feature type="compositionally biased region" description="Polar residues" evidence="1">
    <location>
        <begin position="420"/>
        <end position="435"/>
    </location>
</feature>
<feature type="compositionally biased region" description="Polar residues" evidence="1">
    <location>
        <begin position="442"/>
        <end position="451"/>
    </location>
</feature>